<dbReference type="PROSITE" id="PS51195">
    <property type="entry name" value="Q_MOTIF"/>
    <property type="match status" value="1"/>
</dbReference>
<dbReference type="InterPro" id="IPR011545">
    <property type="entry name" value="DEAD/DEAH_box_helicase_dom"/>
</dbReference>
<feature type="domain" description="Helicase C-terminal" evidence="11">
    <location>
        <begin position="296"/>
        <end position="518"/>
    </location>
</feature>
<evidence type="ECO:0000256" key="4">
    <source>
        <dbReference type="ARBA" id="ARBA00022806"/>
    </source>
</evidence>
<dbReference type="InterPro" id="IPR000629">
    <property type="entry name" value="RNA-helicase_DEAD-box_CS"/>
</dbReference>
<dbReference type="SMART" id="SM00490">
    <property type="entry name" value="HELICc"/>
    <property type="match status" value="1"/>
</dbReference>
<dbReference type="Pfam" id="PF00270">
    <property type="entry name" value="DEAD"/>
    <property type="match status" value="1"/>
</dbReference>
<dbReference type="PROSITE" id="PS51192">
    <property type="entry name" value="HELICASE_ATP_BIND_1"/>
    <property type="match status" value="1"/>
</dbReference>
<evidence type="ECO:0000313" key="13">
    <source>
        <dbReference type="EMBL" id="KAL3314061.1"/>
    </source>
</evidence>
<dbReference type="InterPro" id="IPR001650">
    <property type="entry name" value="Helicase_C-like"/>
</dbReference>
<evidence type="ECO:0000256" key="8">
    <source>
        <dbReference type="RuleBase" id="RU000492"/>
    </source>
</evidence>
<dbReference type="InterPro" id="IPR014014">
    <property type="entry name" value="RNA_helicase_DEAD_Q_motif"/>
</dbReference>
<dbReference type="SUPFAM" id="SSF52540">
    <property type="entry name" value="P-loop containing nucleoside triphosphate hydrolases"/>
    <property type="match status" value="3"/>
</dbReference>
<gene>
    <name evidence="13" type="primary">DDX5</name>
    <name evidence="13" type="ORF">Ciccas_007331</name>
</gene>
<dbReference type="AlphaFoldDB" id="A0ABD2Q761"/>
<reference evidence="13 14" key="1">
    <citation type="submission" date="2024-11" db="EMBL/GenBank/DDBJ databases">
        <title>Adaptive evolution of stress response genes in parasites aligns with host niche diversity.</title>
        <authorList>
            <person name="Hahn C."/>
            <person name="Resl P."/>
        </authorList>
    </citation>
    <scope>NUCLEOTIDE SEQUENCE [LARGE SCALE GENOMIC DNA]</scope>
    <source>
        <strain evidence="13">EGGRZ-B1_66</strain>
        <tissue evidence="13">Body</tissue>
    </source>
</reference>
<feature type="region of interest" description="Disordered" evidence="9">
    <location>
        <begin position="1"/>
        <end position="21"/>
    </location>
</feature>
<keyword evidence="5 8" id="KW-0067">ATP-binding</keyword>
<evidence type="ECO:0000256" key="6">
    <source>
        <dbReference type="ARBA" id="ARBA00047984"/>
    </source>
</evidence>
<feature type="region of interest" description="Disordered" evidence="9">
    <location>
        <begin position="515"/>
        <end position="671"/>
    </location>
</feature>
<comment type="catalytic activity">
    <reaction evidence="6">
        <text>ATP + H2O = ADP + phosphate + H(+)</text>
        <dbReference type="Rhea" id="RHEA:13065"/>
        <dbReference type="ChEBI" id="CHEBI:15377"/>
        <dbReference type="ChEBI" id="CHEBI:15378"/>
        <dbReference type="ChEBI" id="CHEBI:30616"/>
        <dbReference type="ChEBI" id="CHEBI:43474"/>
        <dbReference type="ChEBI" id="CHEBI:456216"/>
        <dbReference type="EC" id="3.6.4.13"/>
    </reaction>
</comment>
<name>A0ABD2Q761_9PLAT</name>
<comment type="caution">
    <text evidence="13">The sequence shown here is derived from an EMBL/GenBank/DDBJ whole genome shotgun (WGS) entry which is preliminary data.</text>
</comment>
<feature type="short sequence motif" description="Q motif" evidence="7">
    <location>
        <begin position="78"/>
        <end position="106"/>
    </location>
</feature>
<evidence type="ECO:0000256" key="7">
    <source>
        <dbReference type="PROSITE-ProRule" id="PRU00552"/>
    </source>
</evidence>
<dbReference type="GO" id="GO:0003724">
    <property type="term" value="F:RNA helicase activity"/>
    <property type="evidence" value="ECO:0007669"/>
    <property type="project" value="UniProtKB-EC"/>
</dbReference>
<accession>A0ABD2Q761</accession>
<keyword evidence="14" id="KW-1185">Reference proteome</keyword>
<evidence type="ECO:0000259" key="12">
    <source>
        <dbReference type="PROSITE" id="PS51195"/>
    </source>
</evidence>
<dbReference type="Gene3D" id="3.40.50.300">
    <property type="entry name" value="P-loop containing nucleotide triphosphate hydrolases"/>
    <property type="match status" value="2"/>
</dbReference>
<dbReference type="InterPro" id="IPR014001">
    <property type="entry name" value="Helicase_ATP-bd"/>
</dbReference>
<evidence type="ECO:0000256" key="1">
    <source>
        <dbReference type="ARBA" id="ARBA00012552"/>
    </source>
</evidence>
<dbReference type="EMBL" id="JBJKFK010001111">
    <property type="protein sequence ID" value="KAL3314061.1"/>
    <property type="molecule type" value="Genomic_DNA"/>
</dbReference>
<dbReference type="CDD" id="cd18787">
    <property type="entry name" value="SF2_C_DEAD"/>
    <property type="match status" value="1"/>
</dbReference>
<evidence type="ECO:0000256" key="3">
    <source>
        <dbReference type="ARBA" id="ARBA00022801"/>
    </source>
</evidence>
<dbReference type="PROSITE" id="PS00039">
    <property type="entry name" value="DEAD_ATP_HELICASE"/>
    <property type="match status" value="1"/>
</dbReference>
<keyword evidence="3 8" id="KW-0378">Hydrolase</keyword>
<protein>
    <recommendedName>
        <fullName evidence="1">RNA helicase</fullName>
        <ecNumber evidence="1">3.6.4.13</ecNumber>
    </recommendedName>
</protein>
<dbReference type="Proteomes" id="UP001626550">
    <property type="component" value="Unassembled WGS sequence"/>
</dbReference>
<dbReference type="EC" id="3.6.4.13" evidence="1"/>
<evidence type="ECO:0000259" key="10">
    <source>
        <dbReference type="PROSITE" id="PS51192"/>
    </source>
</evidence>
<dbReference type="SMART" id="SM00487">
    <property type="entry name" value="DEXDc"/>
    <property type="match status" value="1"/>
</dbReference>
<feature type="domain" description="Helicase ATP-binding" evidence="10">
    <location>
        <begin position="109"/>
        <end position="284"/>
    </location>
</feature>
<keyword evidence="4 8" id="KW-0347">Helicase</keyword>
<proteinExistence type="inferred from homology"/>
<evidence type="ECO:0000313" key="14">
    <source>
        <dbReference type="Proteomes" id="UP001626550"/>
    </source>
</evidence>
<keyword evidence="2 8" id="KW-0547">Nucleotide-binding</keyword>
<organism evidence="13 14">
    <name type="scientific">Cichlidogyrus casuarinus</name>
    <dbReference type="NCBI Taxonomy" id="1844966"/>
    <lineage>
        <taxon>Eukaryota</taxon>
        <taxon>Metazoa</taxon>
        <taxon>Spiralia</taxon>
        <taxon>Lophotrochozoa</taxon>
        <taxon>Platyhelminthes</taxon>
        <taxon>Monogenea</taxon>
        <taxon>Monopisthocotylea</taxon>
        <taxon>Dactylogyridea</taxon>
        <taxon>Ancyrocephalidae</taxon>
        <taxon>Cichlidogyrus</taxon>
    </lineage>
</organism>
<evidence type="ECO:0000259" key="11">
    <source>
        <dbReference type="PROSITE" id="PS51194"/>
    </source>
</evidence>
<feature type="compositionally biased region" description="Low complexity" evidence="9">
    <location>
        <begin position="539"/>
        <end position="552"/>
    </location>
</feature>
<sequence length="671" mass="76111">MSRIRRDFSRSPPRRSNKRNDIKELSPVDWRRYRLVEHVKERYKEKSVVRDRSPRELQEYLESNQITVKGKNAPNPILLFSEAPFDKEIVDVIEDNEWDKPTPIQSVAWPILLTGCDVVGIARTGGGKTATFLLPAIQHILAQPKMVKGDGPICLILVPTRELAMQVNEVCSQFCKPLKIMNVAVYGGAKRRDQGDGVRSAPEIVVATPGRLIDFMNSRDTNLRRCTYLVLDEADRMLDMGFEPSIRMILPQVRPDHQTVMFSATWPKGVEKLARSFMVNPYHIKIGSHDLHANKNIKQNLEFLDSERDKFAKLKDILKMHKKEKGIIFVETKRRCDTLAFDLRDRGYDVAPMHGDKVQAEREDILKKLRSGRLYVLIATDVASRGLVGLPRFRFRERNRESRSLAKRPSATCRGPGSAIPRWPMAIVCAAPAPTVTPQPAYVLVSSLYIDDISYVVNYDYPTQTEDYVHRIGRTARSDNTGTAYTFLENLNPRKARELLKLMEDSDQDIPHTLYQMAGLRRKRSVSSSAEEKRRKRSASANSSSSGSSAGVVKRRKRSSTSSSDGSEAKHVVSNGHIKRSGSMKIEEVEAPPKAFPYGIKRERSSRSRSEEKPQKKAKKSQDKLRSASVDSQDNPSKKKKAKKEKKHKKKKSKKSKKSKKHRHSSVASSN</sequence>
<dbReference type="PANTHER" id="PTHR47958">
    <property type="entry name" value="ATP-DEPENDENT RNA HELICASE DBP3"/>
    <property type="match status" value="1"/>
</dbReference>
<dbReference type="PROSITE" id="PS51194">
    <property type="entry name" value="HELICASE_CTER"/>
    <property type="match status" value="1"/>
</dbReference>
<dbReference type="Pfam" id="PF00271">
    <property type="entry name" value="Helicase_C"/>
    <property type="match status" value="2"/>
</dbReference>
<dbReference type="FunFam" id="3.40.50.300:FF:000079">
    <property type="entry name" value="probable ATP-dependent RNA helicase DDX17"/>
    <property type="match status" value="1"/>
</dbReference>
<feature type="compositionally biased region" description="Basic residues" evidence="9">
    <location>
        <begin position="638"/>
        <end position="665"/>
    </location>
</feature>
<evidence type="ECO:0000256" key="9">
    <source>
        <dbReference type="SAM" id="MobiDB-lite"/>
    </source>
</evidence>
<evidence type="ECO:0000256" key="5">
    <source>
        <dbReference type="ARBA" id="ARBA00022840"/>
    </source>
</evidence>
<evidence type="ECO:0000256" key="2">
    <source>
        <dbReference type="ARBA" id="ARBA00022741"/>
    </source>
</evidence>
<dbReference type="GO" id="GO:0005524">
    <property type="term" value="F:ATP binding"/>
    <property type="evidence" value="ECO:0007669"/>
    <property type="project" value="UniProtKB-KW"/>
</dbReference>
<dbReference type="InterPro" id="IPR027417">
    <property type="entry name" value="P-loop_NTPase"/>
</dbReference>
<feature type="domain" description="DEAD-box RNA helicase Q" evidence="12">
    <location>
        <begin position="78"/>
        <end position="106"/>
    </location>
</feature>
<comment type="similarity">
    <text evidence="8">Belongs to the DEAD box helicase family.</text>
</comment>
<feature type="compositionally biased region" description="Basic and acidic residues" evidence="9">
    <location>
        <begin position="600"/>
        <end position="626"/>
    </location>
</feature>
<dbReference type="GO" id="GO:0016787">
    <property type="term" value="F:hydrolase activity"/>
    <property type="evidence" value="ECO:0007669"/>
    <property type="project" value="UniProtKB-KW"/>
</dbReference>